<protein>
    <recommendedName>
        <fullName evidence="1">NADH-quinone oxidoreductase subunit J</fullName>
        <ecNumber evidence="1">7.1.1.-</ecNumber>
    </recommendedName>
</protein>
<feature type="transmembrane region" description="Helical" evidence="1">
    <location>
        <begin position="90"/>
        <end position="110"/>
    </location>
</feature>
<dbReference type="Proteomes" id="UP000183076">
    <property type="component" value="Unassembled WGS sequence"/>
</dbReference>
<keyword evidence="1" id="KW-0812">Transmembrane</keyword>
<keyword evidence="1" id="KW-1003">Cell membrane</keyword>
<feature type="compositionally biased region" description="Basic and acidic residues" evidence="2">
    <location>
        <begin position="251"/>
        <end position="276"/>
    </location>
</feature>
<dbReference type="Gene3D" id="1.20.120.1200">
    <property type="entry name" value="NADH-ubiquinone/plastoquinone oxidoreductase chain 6, subunit NuoJ"/>
    <property type="match status" value="1"/>
</dbReference>
<feature type="transmembrane region" description="Helical" evidence="1">
    <location>
        <begin position="130"/>
        <end position="157"/>
    </location>
</feature>
<dbReference type="EC" id="7.1.1.-" evidence="1"/>
<feature type="transmembrane region" description="Helical" evidence="1">
    <location>
        <begin position="55"/>
        <end position="78"/>
    </location>
</feature>
<evidence type="ECO:0000313" key="4">
    <source>
        <dbReference type="Proteomes" id="UP000183076"/>
    </source>
</evidence>
<gene>
    <name evidence="3" type="ORF">SAMN04488041_109135</name>
</gene>
<keyword evidence="1" id="KW-0520">NAD</keyword>
<dbReference type="AlphaFoldDB" id="A0A1H3D2J1"/>
<accession>A0A1H3D2J1</accession>
<evidence type="ECO:0000313" key="3">
    <source>
        <dbReference type="EMBL" id="SDX60607.1"/>
    </source>
</evidence>
<evidence type="ECO:0000256" key="2">
    <source>
        <dbReference type="SAM" id="MobiDB-lite"/>
    </source>
</evidence>
<keyword evidence="1" id="KW-0874">Quinone</keyword>
<sequence>MTDITFYILSAIAIWSGWRVFQVDSMIRATFALLVSFICVGAIALLMSADYIGVATVFMMAVEMMVMGLFMVMFMMNPAGLNPMQMVHQYRLSIGAGIVAFIGLTVAVLATDLPHNPLPAGRDTMRDLGINLLGNSMLIFETAGVTLLATMLGAVILSSRRGRFGVSDAGAIPPGLHPGGTPAGRKVEEDGGHGGHGGDGGHGGHDKMTDKKDGDQGTGHMGHEMADDDPALSAEHTGHVGHTTGADPEGADPKKPRQEPAPDPHKGHGTKLKKEH</sequence>
<name>A0A1H3D2J1_9RHOB</name>
<dbReference type="GO" id="GO:0005886">
    <property type="term" value="C:plasma membrane"/>
    <property type="evidence" value="ECO:0007669"/>
    <property type="project" value="UniProtKB-SubCell"/>
</dbReference>
<dbReference type="InterPro" id="IPR042106">
    <property type="entry name" value="Nuo/plastoQ_OxRdtase_6_NuoJ"/>
</dbReference>
<comment type="catalytic activity">
    <reaction evidence="1">
        <text>a quinone + NADH + 5 H(+)(in) = a quinol + NAD(+) + 4 H(+)(out)</text>
        <dbReference type="Rhea" id="RHEA:57888"/>
        <dbReference type="ChEBI" id="CHEBI:15378"/>
        <dbReference type="ChEBI" id="CHEBI:24646"/>
        <dbReference type="ChEBI" id="CHEBI:57540"/>
        <dbReference type="ChEBI" id="CHEBI:57945"/>
        <dbReference type="ChEBI" id="CHEBI:132124"/>
    </reaction>
</comment>
<organism evidence="3 4">
    <name type="scientific">Sulfitobacter pontiacus</name>
    <dbReference type="NCBI Taxonomy" id="60137"/>
    <lineage>
        <taxon>Bacteria</taxon>
        <taxon>Pseudomonadati</taxon>
        <taxon>Pseudomonadota</taxon>
        <taxon>Alphaproteobacteria</taxon>
        <taxon>Rhodobacterales</taxon>
        <taxon>Roseobacteraceae</taxon>
        <taxon>Sulfitobacter</taxon>
    </lineage>
</organism>
<feature type="compositionally biased region" description="Basic and acidic residues" evidence="2">
    <location>
        <begin position="202"/>
        <end position="225"/>
    </location>
</feature>
<dbReference type="EMBL" id="FNNB01000009">
    <property type="protein sequence ID" value="SDX60607.1"/>
    <property type="molecule type" value="Genomic_DNA"/>
</dbReference>
<dbReference type="RefSeq" id="WP_074637428.1">
    <property type="nucleotide sequence ID" value="NZ_FNNB01000009.1"/>
</dbReference>
<feature type="transmembrane region" description="Helical" evidence="1">
    <location>
        <begin position="6"/>
        <end position="22"/>
    </location>
</feature>
<keyword evidence="1" id="KW-0472">Membrane</keyword>
<comment type="subcellular location">
    <subcellularLocation>
        <location evidence="1">Cell membrane</location>
        <topology evidence="1">Multi-pass membrane protein</topology>
    </subcellularLocation>
</comment>
<dbReference type="InterPro" id="IPR001457">
    <property type="entry name" value="NADH_UbQ/plastoQ_OxRdtase_su6"/>
</dbReference>
<dbReference type="STRING" id="60137.SAMN04488041_109135"/>
<dbReference type="GO" id="GO:0048038">
    <property type="term" value="F:quinone binding"/>
    <property type="evidence" value="ECO:0007669"/>
    <property type="project" value="UniProtKB-UniRule"/>
</dbReference>
<feature type="transmembrane region" description="Helical" evidence="1">
    <location>
        <begin position="29"/>
        <end position="49"/>
    </location>
</feature>
<feature type="region of interest" description="Disordered" evidence="2">
    <location>
        <begin position="169"/>
        <end position="276"/>
    </location>
</feature>
<dbReference type="Pfam" id="PF00499">
    <property type="entry name" value="Oxidored_q3"/>
    <property type="match status" value="1"/>
</dbReference>
<evidence type="ECO:0000256" key="1">
    <source>
        <dbReference type="RuleBase" id="RU004429"/>
    </source>
</evidence>
<keyword evidence="1" id="KW-1133">Transmembrane helix</keyword>
<reference evidence="4" key="1">
    <citation type="submission" date="2016-10" db="EMBL/GenBank/DDBJ databases">
        <authorList>
            <person name="Varghese N."/>
            <person name="Submissions S."/>
        </authorList>
    </citation>
    <scope>NUCLEOTIDE SEQUENCE [LARGE SCALE GENOMIC DNA]</scope>
    <source>
        <strain evidence="4">DSM 10014</strain>
    </source>
</reference>
<dbReference type="GO" id="GO:0008137">
    <property type="term" value="F:NADH dehydrogenase (ubiquinone) activity"/>
    <property type="evidence" value="ECO:0007669"/>
    <property type="project" value="UniProtKB-UniRule"/>
</dbReference>
<comment type="function">
    <text evidence="1">NDH-1 shuttles electrons from NADH, via FMN and iron-sulfur (Fe-S) centers, to quinones in the respiratory chain. Couples the redox reaction to proton translocation (for every two electrons transferred, four hydrogen ions are translocated across the cytoplasmic membrane), and thus conserves the redox energy in a proton gradient.</text>
</comment>
<comment type="similarity">
    <text evidence="1">Belongs to the complex I subunit 6 family.</text>
</comment>
<proteinExistence type="inferred from homology"/>